<feature type="region of interest" description="Disordered" evidence="1">
    <location>
        <begin position="18"/>
        <end position="40"/>
    </location>
</feature>
<evidence type="ECO:0000256" key="1">
    <source>
        <dbReference type="SAM" id="MobiDB-lite"/>
    </source>
</evidence>
<sequence length="118" mass="12826">MVEKAVIWVLGSWVGLRPQTSGKNPKREDSSALGDSSLDSSLLNGSGVMFRHINFDRLPRSNINIGSVATFRHKHGIGCHVSAYTWDRLPRSGINIGSGTTFRYANNLGVGSMRGPLN</sequence>
<keyword evidence="3" id="KW-1185">Reference proteome</keyword>
<reference evidence="2" key="2">
    <citation type="submission" date="2015-06" db="UniProtKB">
        <authorList>
            <consortium name="EnsemblPlants"/>
        </authorList>
    </citation>
    <scope>IDENTIFICATION</scope>
    <source>
        <strain evidence="2">DM1-3 516 R44</strain>
    </source>
</reference>
<reference evidence="3" key="1">
    <citation type="journal article" date="2011" name="Nature">
        <title>Genome sequence and analysis of the tuber crop potato.</title>
        <authorList>
            <consortium name="The Potato Genome Sequencing Consortium"/>
        </authorList>
    </citation>
    <scope>NUCLEOTIDE SEQUENCE [LARGE SCALE GENOMIC DNA]</scope>
    <source>
        <strain evidence="3">cv. DM1-3 516 R44</strain>
    </source>
</reference>
<dbReference type="AlphaFoldDB" id="M1BIH5"/>
<dbReference type="Gramene" id="PGSC0003DMT400045983">
    <property type="protein sequence ID" value="PGSC0003DMT400045983"/>
    <property type="gene ID" value="PGSC0003DMG400017839"/>
</dbReference>
<dbReference type="Proteomes" id="UP000011115">
    <property type="component" value="Unassembled WGS sequence"/>
</dbReference>
<evidence type="ECO:0000313" key="2">
    <source>
        <dbReference type="EnsemblPlants" id="PGSC0003DMT400045983"/>
    </source>
</evidence>
<dbReference type="PaxDb" id="4113-PGSC0003DMT400045983"/>
<proteinExistence type="predicted"/>
<feature type="compositionally biased region" description="Low complexity" evidence="1">
    <location>
        <begin position="31"/>
        <end position="40"/>
    </location>
</feature>
<protein>
    <submittedName>
        <fullName evidence="2">Uncharacterized protein</fullName>
    </submittedName>
</protein>
<name>M1BIH5_SOLTU</name>
<dbReference type="HOGENOM" id="CLU_2241373_0_0_1"/>
<dbReference type="EnsemblPlants" id="PGSC0003DMT400045983">
    <property type="protein sequence ID" value="PGSC0003DMT400045983"/>
    <property type="gene ID" value="PGSC0003DMG400017839"/>
</dbReference>
<dbReference type="InParanoid" id="M1BIH5"/>
<evidence type="ECO:0000313" key="3">
    <source>
        <dbReference type="Proteomes" id="UP000011115"/>
    </source>
</evidence>
<accession>M1BIH5</accession>
<organism evidence="2 3">
    <name type="scientific">Solanum tuberosum</name>
    <name type="common">Potato</name>
    <dbReference type="NCBI Taxonomy" id="4113"/>
    <lineage>
        <taxon>Eukaryota</taxon>
        <taxon>Viridiplantae</taxon>
        <taxon>Streptophyta</taxon>
        <taxon>Embryophyta</taxon>
        <taxon>Tracheophyta</taxon>
        <taxon>Spermatophyta</taxon>
        <taxon>Magnoliopsida</taxon>
        <taxon>eudicotyledons</taxon>
        <taxon>Gunneridae</taxon>
        <taxon>Pentapetalae</taxon>
        <taxon>asterids</taxon>
        <taxon>lamiids</taxon>
        <taxon>Solanales</taxon>
        <taxon>Solanaceae</taxon>
        <taxon>Solanoideae</taxon>
        <taxon>Solaneae</taxon>
        <taxon>Solanum</taxon>
    </lineage>
</organism>